<evidence type="ECO:0000313" key="3">
    <source>
        <dbReference type="Proteomes" id="UP000694388"/>
    </source>
</evidence>
<dbReference type="Ensembl" id="ENSEBUT00000010018.1">
    <property type="protein sequence ID" value="ENSEBUP00000009494.1"/>
    <property type="gene ID" value="ENSEBUG00000006104.1"/>
</dbReference>
<evidence type="ECO:0000313" key="2">
    <source>
        <dbReference type="Ensembl" id="ENSEBUP00000009494.1"/>
    </source>
</evidence>
<organism evidence="2 3">
    <name type="scientific">Eptatretus burgeri</name>
    <name type="common">Inshore hagfish</name>
    <dbReference type="NCBI Taxonomy" id="7764"/>
    <lineage>
        <taxon>Eukaryota</taxon>
        <taxon>Metazoa</taxon>
        <taxon>Chordata</taxon>
        <taxon>Craniata</taxon>
        <taxon>Vertebrata</taxon>
        <taxon>Cyclostomata</taxon>
        <taxon>Myxini</taxon>
        <taxon>Myxiniformes</taxon>
        <taxon>Myxinidae</taxon>
        <taxon>Eptatretinae</taxon>
        <taxon>Eptatretus</taxon>
    </lineage>
</organism>
<proteinExistence type="predicted"/>
<dbReference type="AlphaFoldDB" id="A0A8C4Q3K3"/>
<accession>A0A8C4Q3K3</accession>
<feature type="signal peptide" evidence="1">
    <location>
        <begin position="1"/>
        <end position="28"/>
    </location>
</feature>
<sequence>MFWRQSETSPSGAPCCLGFLNLFLSAFQSDLLCLVQAHLQVLQGLLHVLFHSLQVCTRLLLHSQCFVPTFGLTLQAGLHCIYGSLVVFPVKGCQDSFGLCHTRIDRIELPSPTLNWPTSLSVNLVFVYRQSKAFS</sequence>
<feature type="chain" id="PRO_5034044493" evidence="1">
    <location>
        <begin position="29"/>
        <end position="135"/>
    </location>
</feature>
<keyword evidence="3" id="KW-1185">Reference proteome</keyword>
<dbReference type="Proteomes" id="UP000694388">
    <property type="component" value="Unplaced"/>
</dbReference>
<protein>
    <submittedName>
        <fullName evidence="2">Uncharacterized protein</fullName>
    </submittedName>
</protein>
<reference evidence="2" key="2">
    <citation type="submission" date="2025-09" db="UniProtKB">
        <authorList>
            <consortium name="Ensembl"/>
        </authorList>
    </citation>
    <scope>IDENTIFICATION</scope>
</reference>
<evidence type="ECO:0000256" key="1">
    <source>
        <dbReference type="SAM" id="SignalP"/>
    </source>
</evidence>
<reference evidence="2" key="1">
    <citation type="submission" date="2025-08" db="UniProtKB">
        <authorList>
            <consortium name="Ensembl"/>
        </authorList>
    </citation>
    <scope>IDENTIFICATION</scope>
</reference>
<keyword evidence="1" id="KW-0732">Signal</keyword>
<name>A0A8C4Q3K3_EPTBU</name>